<dbReference type="InterPro" id="IPR001173">
    <property type="entry name" value="Glyco_trans_2-like"/>
</dbReference>
<evidence type="ECO:0000313" key="2">
    <source>
        <dbReference type="EMBL" id="MBO0356794.1"/>
    </source>
</evidence>
<dbReference type="Proteomes" id="UP000664144">
    <property type="component" value="Unassembled WGS sequence"/>
</dbReference>
<dbReference type="InterPro" id="IPR050834">
    <property type="entry name" value="Glycosyltransf_2"/>
</dbReference>
<name>A0A939ETD9_9BACT</name>
<protein>
    <submittedName>
        <fullName evidence="2">Glycosyltransferase</fullName>
    </submittedName>
</protein>
<evidence type="ECO:0000259" key="1">
    <source>
        <dbReference type="Pfam" id="PF00535"/>
    </source>
</evidence>
<reference evidence="2" key="1">
    <citation type="submission" date="2021-03" db="EMBL/GenBank/DDBJ databases">
        <authorList>
            <person name="Kim M.K."/>
        </authorList>
    </citation>
    <scope>NUCLEOTIDE SEQUENCE</scope>
    <source>
        <strain evidence="2">BT186</strain>
    </source>
</reference>
<dbReference type="PANTHER" id="PTHR43685:SF2">
    <property type="entry name" value="GLYCOSYLTRANSFERASE 2-LIKE DOMAIN-CONTAINING PROTEIN"/>
    <property type="match status" value="1"/>
</dbReference>
<dbReference type="EMBL" id="JAFLQZ010000002">
    <property type="protein sequence ID" value="MBO0356794.1"/>
    <property type="molecule type" value="Genomic_DNA"/>
</dbReference>
<sequence>MDRIPLAPPIIPPLPGYEVRPLWSVMIPVYNCSQFLPEALESVLVQALTAADMQIEVVDDASTDTDVEALVQRVGKGRIHYFRQAHNVGSLRNFETCINRSRGRLVHLLHGDDRIRPGFYEELGHLLNQYPEAGAGFCRFGYMNESGQRLYDHPIEAPQPGLLPDWLLKISQNNRIQYAAIAVKREVYEQLGSFYGITYGEDWEMWVRIARNYPIAYTPHILADYRRHSNSISGNKHAYGEYFLDLELAMSYIQQHIPVHQRQELLKKSRAYHSHYGMYTAEEVWHTAHNRKMTLSFIKQLLHMHKDYKLYGKVAKLLVKMAINYY</sequence>
<dbReference type="AlphaFoldDB" id="A0A939ETD9"/>
<evidence type="ECO:0000313" key="3">
    <source>
        <dbReference type="Proteomes" id="UP000664144"/>
    </source>
</evidence>
<dbReference type="PANTHER" id="PTHR43685">
    <property type="entry name" value="GLYCOSYLTRANSFERASE"/>
    <property type="match status" value="1"/>
</dbReference>
<feature type="domain" description="Glycosyltransferase 2-like" evidence="1">
    <location>
        <begin position="24"/>
        <end position="155"/>
    </location>
</feature>
<organism evidence="2 3">
    <name type="scientific">Hymenobacter telluris</name>
    <dbReference type="NCBI Taxonomy" id="2816474"/>
    <lineage>
        <taxon>Bacteria</taxon>
        <taxon>Pseudomonadati</taxon>
        <taxon>Bacteroidota</taxon>
        <taxon>Cytophagia</taxon>
        <taxon>Cytophagales</taxon>
        <taxon>Hymenobacteraceae</taxon>
        <taxon>Hymenobacter</taxon>
    </lineage>
</organism>
<dbReference type="Gene3D" id="3.90.550.10">
    <property type="entry name" value="Spore Coat Polysaccharide Biosynthesis Protein SpsA, Chain A"/>
    <property type="match status" value="1"/>
</dbReference>
<comment type="caution">
    <text evidence="2">The sequence shown here is derived from an EMBL/GenBank/DDBJ whole genome shotgun (WGS) entry which is preliminary data.</text>
</comment>
<accession>A0A939ETD9</accession>
<dbReference type="InterPro" id="IPR029044">
    <property type="entry name" value="Nucleotide-diphossugar_trans"/>
</dbReference>
<keyword evidence="3" id="KW-1185">Reference proteome</keyword>
<proteinExistence type="predicted"/>
<dbReference type="SUPFAM" id="SSF53448">
    <property type="entry name" value="Nucleotide-diphospho-sugar transferases"/>
    <property type="match status" value="1"/>
</dbReference>
<gene>
    <name evidence="2" type="ORF">J0X19_02455</name>
</gene>
<dbReference type="Pfam" id="PF00535">
    <property type="entry name" value="Glycos_transf_2"/>
    <property type="match status" value="1"/>
</dbReference>